<feature type="signal peptide" evidence="1">
    <location>
        <begin position="1"/>
        <end position="24"/>
    </location>
</feature>
<evidence type="ECO:0000313" key="3">
    <source>
        <dbReference type="Proteomes" id="UP000567293"/>
    </source>
</evidence>
<organism evidence="2 3">
    <name type="scientific">Candidatus Acidiferrum panamense</name>
    <dbReference type="NCBI Taxonomy" id="2741543"/>
    <lineage>
        <taxon>Bacteria</taxon>
        <taxon>Pseudomonadati</taxon>
        <taxon>Acidobacteriota</taxon>
        <taxon>Terriglobia</taxon>
        <taxon>Candidatus Acidiferrales</taxon>
        <taxon>Candidatus Acidiferrum</taxon>
    </lineage>
</organism>
<comment type="caution">
    <text evidence="2">The sequence shown here is derived from an EMBL/GenBank/DDBJ whole genome shotgun (WGS) entry which is preliminary data.</text>
</comment>
<keyword evidence="3" id="KW-1185">Reference proteome</keyword>
<evidence type="ECO:0008006" key="4">
    <source>
        <dbReference type="Google" id="ProtNLM"/>
    </source>
</evidence>
<dbReference type="Proteomes" id="UP000567293">
    <property type="component" value="Unassembled WGS sequence"/>
</dbReference>
<evidence type="ECO:0000256" key="1">
    <source>
        <dbReference type="SAM" id="SignalP"/>
    </source>
</evidence>
<proteinExistence type="predicted"/>
<evidence type="ECO:0000313" key="2">
    <source>
        <dbReference type="EMBL" id="MBA0085262.1"/>
    </source>
</evidence>
<name>A0A7V8SX23_9BACT</name>
<dbReference type="AlphaFoldDB" id="A0A7V8SX23"/>
<keyword evidence="1" id="KW-0732">Signal</keyword>
<accession>A0A7V8SX23</accession>
<dbReference type="EMBL" id="JACDQQ010000933">
    <property type="protein sequence ID" value="MBA0085262.1"/>
    <property type="molecule type" value="Genomic_DNA"/>
</dbReference>
<sequence length="469" mass="50908">MRSSIVIAGTAVVLAAGIALPAWSAGGQTDEVTFTKDIAPILQRSCQHCHRPDSIAPMSLLTYEEARPWARAIKQRTSLRRGRGAMPPWFIEKDIGIQRFKDDISLTEAEIAKIGKWADNGAPRGNPADLPPAKVFSDNSAWQIGTPDLILTSPAVQMKPINPDYWGALAPVPTGLTEDRYVAAMEIKEVNDSRNKPGRETVGGRFVFHHAVMSVNGPDGRPSGGAWPVHEVGRNADVFDTQAGKLLRAGSTVSFPSVHLHANGKETNAALQIGFKFHPVGYKPQIQSTLISFGTDDLDFPGGARVSQSAYMVLPQPLKLTVFEPHMHATGVRMCLDAINGSQVETLNCASYDHSWVKTYAYEEDAAPLLPRGTILKITGYFDNTPANKNVVDPRNWSGLGHRSIDNMLIMIAQGVYLTDEQFAQEVGKRRSELNLAEGQTAPGCPFCTFSKIPSRPTPPGAGPAVRPQ</sequence>
<reference evidence="2" key="1">
    <citation type="submission" date="2020-06" db="EMBL/GenBank/DDBJ databases">
        <title>Legume-microbial interactions unlock mineral nutrients during tropical forest succession.</title>
        <authorList>
            <person name="Epihov D.Z."/>
        </authorList>
    </citation>
    <scope>NUCLEOTIDE SEQUENCE [LARGE SCALE GENOMIC DNA]</scope>
    <source>
        <strain evidence="2">Pan2503</strain>
    </source>
</reference>
<feature type="chain" id="PRO_5030606250" description="Cytochrome c domain-containing protein" evidence="1">
    <location>
        <begin position="25"/>
        <end position="469"/>
    </location>
</feature>
<gene>
    <name evidence="2" type="ORF">HRJ53_09710</name>
</gene>
<protein>
    <recommendedName>
        <fullName evidence="4">Cytochrome c domain-containing protein</fullName>
    </recommendedName>
</protein>